<dbReference type="SMART" id="SM01043">
    <property type="entry name" value="BTAD"/>
    <property type="match status" value="1"/>
</dbReference>
<evidence type="ECO:0000259" key="8">
    <source>
        <dbReference type="SMART" id="SM01043"/>
    </source>
</evidence>
<dbReference type="SUPFAM" id="SSF52540">
    <property type="entry name" value="P-loop containing nucleoside triphosphate hydrolases"/>
    <property type="match status" value="1"/>
</dbReference>
<dbReference type="Pfam" id="PF00931">
    <property type="entry name" value="NB-ARC"/>
    <property type="match status" value="1"/>
</dbReference>
<dbReference type="PANTHER" id="PTHR35807">
    <property type="entry name" value="TRANSCRIPTIONAL REGULATOR REDD-RELATED"/>
    <property type="match status" value="1"/>
</dbReference>
<dbReference type="InterPro" id="IPR019734">
    <property type="entry name" value="TPR_rpt"/>
</dbReference>
<name>A0ABQ3NUB0_STRVG</name>
<gene>
    <name evidence="9" type="ORF">Scinn_58260</name>
</gene>
<evidence type="ECO:0008006" key="11">
    <source>
        <dbReference type="Google" id="ProtNLM"/>
    </source>
</evidence>
<evidence type="ECO:0000256" key="6">
    <source>
        <dbReference type="SAM" id="MobiDB-lite"/>
    </source>
</evidence>
<dbReference type="Gene3D" id="3.40.50.300">
    <property type="entry name" value="P-loop containing nucleotide triphosphate hydrolases"/>
    <property type="match status" value="1"/>
</dbReference>
<evidence type="ECO:0000313" key="9">
    <source>
        <dbReference type="EMBL" id="GHI16363.1"/>
    </source>
</evidence>
<evidence type="ECO:0000256" key="2">
    <source>
        <dbReference type="ARBA" id="ARBA00023012"/>
    </source>
</evidence>
<dbReference type="PANTHER" id="PTHR35807:SF1">
    <property type="entry name" value="TRANSCRIPTIONAL REGULATOR REDD"/>
    <property type="match status" value="1"/>
</dbReference>
<evidence type="ECO:0000259" key="7">
    <source>
        <dbReference type="SMART" id="SM00862"/>
    </source>
</evidence>
<keyword evidence="10" id="KW-1185">Reference proteome</keyword>
<evidence type="ECO:0000256" key="1">
    <source>
        <dbReference type="ARBA" id="ARBA00005820"/>
    </source>
</evidence>
<dbReference type="Pfam" id="PF03704">
    <property type="entry name" value="BTAD"/>
    <property type="match status" value="1"/>
</dbReference>
<accession>A0ABQ3NUB0</accession>
<dbReference type="Proteomes" id="UP000660554">
    <property type="component" value="Unassembled WGS sequence"/>
</dbReference>
<feature type="region of interest" description="Disordered" evidence="6">
    <location>
        <begin position="265"/>
        <end position="352"/>
    </location>
</feature>
<dbReference type="InterPro" id="IPR036388">
    <property type="entry name" value="WH-like_DNA-bd_sf"/>
</dbReference>
<sequence>MAGADTETWRTSTGGLEGDLPRFNVLGSLEGWAGGARLRLGGSIQERVLCMLLLESGRVVPVARLVEATWEKDPPATAAHQVRKAVADLRRRIPTGTAVIATDGPGYRVVVTDGQVDLLEFDALSRAAAQALREGDRPAAAEHLRSALALWRGSVLSGMGGPVIEAAATALEERRLAAAEQFFDLSLALGESGELVSDLRALITQHPLRETLRGQLMLALYRSGRQAEALKEYGEVRELLVDELGIDPGPRLARLYEAILRDEPELAAPQRPAPERAAPERAAAAPPGPVPAQPEPDAVGPAGTAGPLSEAPVLAEPVSDRPPQPPSQPQRLPPAPPGAAPDDAPCTLPYDLPDFTGRARELSRLFDYAQGACRGGERYSRIVAIDGMGGMGKTTLAVHAAHQLAGRYPDGQLHVDLRGFTPGGSPVSPAAALDGLLRTLGTPGDRIPEDLEGRTALWRAKLDGRRVLLLLDNAVDAPQIRPLLPASPGCLVLITSRGRLLDLDGVEWVSIGMMEPQDSTSLMSETLGTARVTAEPEASAELAELCGHLPLALRIATARLRNRPRWTVRYLVERLRDETRRMDELSSGERSVAATLRLSYLAMDEEYRTAFRILSLYPCAGTDVYSAAALLGTAVRDAEDALEFLLDVHLVQQPDIGLYTFHDLVRTFAQSLRGPATAQDDAVAVERLLGYYMTTSDAACEVLFPRREQRRTGIPPYGGERPSFRTADEAVSWFDREQAGLLAAVSLAERSGHDRYAACLSRNVGFHLHAQGQLDEFWSVGHLAVAAARRLDDPALLGISLANLGAACWKLGRFEEGLDVATEARDTAVRAGDRHTEAHGDSTTGLLMSMLGRYAEALPLLERSVALARDLGNPRAEAETLSTLSTLYERWGRYPEAAAAARRAIGIGRELGYRSNVIAALTDLAFAQVGLDEYTDADATLKRARDLCDETKSPGDVALVLALSARVAQEREDGVAARAFAERALVLGRTSGAPIRLAKVENVLGRLHAAWGEHTAALDLHTHAHKIASPMSFRAEEAAALVGLAHAAEALGDPSAAAGHRTAAEALFEVMGLPAHRRAY</sequence>
<dbReference type="InterPro" id="IPR011990">
    <property type="entry name" value="TPR-like_helical_dom_sf"/>
</dbReference>
<feature type="domain" description="Bacterial transcriptional activator" evidence="8">
    <location>
        <begin position="116"/>
        <end position="260"/>
    </location>
</feature>
<keyword evidence="3" id="KW-0805">Transcription regulation</keyword>
<keyword evidence="5" id="KW-0804">Transcription</keyword>
<keyword evidence="4" id="KW-0238">DNA-binding</keyword>
<dbReference type="EMBL" id="BNDV01000016">
    <property type="protein sequence ID" value="GHI16363.1"/>
    <property type="molecule type" value="Genomic_DNA"/>
</dbReference>
<evidence type="ECO:0000256" key="5">
    <source>
        <dbReference type="ARBA" id="ARBA00023163"/>
    </source>
</evidence>
<evidence type="ECO:0000313" key="10">
    <source>
        <dbReference type="Proteomes" id="UP000660554"/>
    </source>
</evidence>
<dbReference type="CDD" id="cd15831">
    <property type="entry name" value="BTAD"/>
    <property type="match status" value="1"/>
</dbReference>
<dbReference type="SMART" id="SM00862">
    <property type="entry name" value="Trans_reg_C"/>
    <property type="match status" value="1"/>
</dbReference>
<protein>
    <recommendedName>
        <fullName evidence="11">AfsR family transcriptional regulator</fullName>
    </recommendedName>
</protein>
<dbReference type="InterPro" id="IPR016032">
    <property type="entry name" value="Sig_transdc_resp-reg_C-effctor"/>
</dbReference>
<evidence type="ECO:0000256" key="4">
    <source>
        <dbReference type="ARBA" id="ARBA00023125"/>
    </source>
</evidence>
<dbReference type="InterPro" id="IPR027417">
    <property type="entry name" value="P-loop_NTPase"/>
</dbReference>
<dbReference type="InterPro" id="IPR002182">
    <property type="entry name" value="NB-ARC"/>
</dbReference>
<comment type="similarity">
    <text evidence="1">Belongs to the AfsR/DnrI/RedD regulatory family.</text>
</comment>
<feature type="compositionally biased region" description="Pro residues" evidence="6">
    <location>
        <begin position="320"/>
        <end position="339"/>
    </location>
</feature>
<comment type="caution">
    <text evidence="9">The sequence shown here is derived from an EMBL/GenBank/DDBJ whole genome shotgun (WGS) entry which is preliminary data.</text>
</comment>
<organism evidence="9 10">
    <name type="scientific">Streptomyces virginiae</name>
    <name type="common">Streptomyces cinnamonensis</name>
    <dbReference type="NCBI Taxonomy" id="1961"/>
    <lineage>
        <taxon>Bacteria</taxon>
        <taxon>Bacillati</taxon>
        <taxon>Actinomycetota</taxon>
        <taxon>Actinomycetes</taxon>
        <taxon>Kitasatosporales</taxon>
        <taxon>Streptomycetaceae</taxon>
        <taxon>Streptomyces</taxon>
    </lineage>
</organism>
<dbReference type="PRINTS" id="PR00364">
    <property type="entry name" value="DISEASERSIST"/>
</dbReference>
<dbReference type="SUPFAM" id="SSF46894">
    <property type="entry name" value="C-terminal effector domain of the bipartite response regulators"/>
    <property type="match status" value="1"/>
</dbReference>
<feature type="domain" description="OmpR/PhoB-type" evidence="7">
    <location>
        <begin position="35"/>
        <end position="109"/>
    </location>
</feature>
<dbReference type="SMART" id="SM00028">
    <property type="entry name" value="TPR"/>
    <property type="match status" value="6"/>
</dbReference>
<dbReference type="InterPro" id="IPR051677">
    <property type="entry name" value="AfsR-DnrI-RedD_regulator"/>
</dbReference>
<dbReference type="Gene3D" id="1.10.10.10">
    <property type="entry name" value="Winged helix-like DNA-binding domain superfamily/Winged helix DNA-binding domain"/>
    <property type="match status" value="1"/>
</dbReference>
<dbReference type="SUPFAM" id="SSF48452">
    <property type="entry name" value="TPR-like"/>
    <property type="match status" value="3"/>
</dbReference>
<evidence type="ECO:0000256" key="3">
    <source>
        <dbReference type="ARBA" id="ARBA00023015"/>
    </source>
</evidence>
<dbReference type="InterPro" id="IPR005158">
    <property type="entry name" value="BTAD"/>
</dbReference>
<keyword evidence="2" id="KW-0902">Two-component regulatory system</keyword>
<dbReference type="Pfam" id="PF13424">
    <property type="entry name" value="TPR_12"/>
    <property type="match status" value="1"/>
</dbReference>
<dbReference type="InterPro" id="IPR001867">
    <property type="entry name" value="OmpR/PhoB-type_DNA-bd"/>
</dbReference>
<proteinExistence type="inferred from homology"/>
<dbReference type="RefSeq" id="WP_245386133.1">
    <property type="nucleotide sequence ID" value="NZ_BMRU01000004.1"/>
</dbReference>
<dbReference type="Gene3D" id="1.25.40.10">
    <property type="entry name" value="Tetratricopeptide repeat domain"/>
    <property type="match status" value="3"/>
</dbReference>
<reference evidence="10" key="1">
    <citation type="submission" date="2020-09" db="EMBL/GenBank/DDBJ databases">
        <title>Whole genome shotgun sequence of Streptomyces cinnamonensis NBRC 15873.</title>
        <authorList>
            <person name="Komaki H."/>
            <person name="Tamura T."/>
        </authorList>
    </citation>
    <scope>NUCLEOTIDE SEQUENCE [LARGE SCALE GENOMIC DNA]</scope>
    <source>
        <strain evidence="10">NBRC 15873</strain>
    </source>
</reference>
<dbReference type="GeneID" id="86955693"/>